<feature type="non-terminal residue" evidence="1">
    <location>
        <position position="70"/>
    </location>
</feature>
<evidence type="ECO:0000313" key="2">
    <source>
        <dbReference type="Proteomes" id="UP000287651"/>
    </source>
</evidence>
<dbReference type="AlphaFoldDB" id="A0A426Y725"/>
<dbReference type="EMBL" id="AMZH03014501">
    <property type="protein sequence ID" value="RRT47529.1"/>
    <property type="molecule type" value="Genomic_DNA"/>
</dbReference>
<comment type="caution">
    <text evidence="1">The sequence shown here is derived from an EMBL/GenBank/DDBJ whole genome shotgun (WGS) entry which is preliminary data.</text>
</comment>
<reference evidence="1 2" key="1">
    <citation type="journal article" date="2014" name="Agronomy (Basel)">
        <title>A Draft Genome Sequence for Ensete ventricosum, the Drought-Tolerant Tree Against Hunger.</title>
        <authorList>
            <person name="Harrison J."/>
            <person name="Moore K.A."/>
            <person name="Paszkiewicz K."/>
            <person name="Jones T."/>
            <person name="Grant M."/>
            <person name="Ambacheew D."/>
            <person name="Muzemil S."/>
            <person name="Studholme D.J."/>
        </authorList>
    </citation>
    <scope>NUCLEOTIDE SEQUENCE [LARGE SCALE GENOMIC DNA]</scope>
</reference>
<organism evidence="1 2">
    <name type="scientific">Ensete ventricosum</name>
    <name type="common">Abyssinian banana</name>
    <name type="synonym">Musa ensete</name>
    <dbReference type="NCBI Taxonomy" id="4639"/>
    <lineage>
        <taxon>Eukaryota</taxon>
        <taxon>Viridiplantae</taxon>
        <taxon>Streptophyta</taxon>
        <taxon>Embryophyta</taxon>
        <taxon>Tracheophyta</taxon>
        <taxon>Spermatophyta</taxon>
        <taxon>Magnoliopsida</taxon>
        <taxon>Liliopsida</taxon>
        <taxon>Zingiberales</taxon>
        <taxon>Musaceae</taxon>
        <taxon>Ensete</taxon>
    </lineage>
</organism>
<proteinExistence type="predicted"/>
<accession>A0A426Y725</accession>
<gene>
    <name evidence="1" type="ORF">B296_00048355</name>
</gene>
<sequence>MRSSTRRLDRLHYQVGRLARVGAACERRWPPARGGHRLKQVLPRVRTTAFATQRWCRRKEEGIRAFLRQN</sequence>
<dbReference type="Proteomes" id="UP000287651">
    <property type="component" value="Unassembled WGS sequence"/>
</dbReference>
<name>A0A426Y725_ENSVE</name>
<evidence type="ECO:0000313" key="1">
    <source>
        <dbReference type="EMBL" id="RRT47529.1"/>
    </source>
</evidence>
<protein>
    <submittedName>
        <fullName evidence="1">Uncharacterized protein</fullName>
    </submittedName>
</protein>